<dbReference type="InterPro" id="IPR057191">
    <property type="entry name" value="DUF7869"/>
</dbReference>
<dbReference type="PANTHER" id="PTHR34415">
    <property type="entry name" value="INTEGRASE CATALYTIC DOMAIN-CONTAINING PROTEIN"/>
    <property type="match status" value="1"/>
</dbReference>
<dbReference type="Proteomes" id="UP001152888">
    <property type="component" value="Unassembled WGS sequence"/>
</dbReference>
<comment type="caution">
    <text evidence="2">The sequence shown here is derived from an EMBL/GenBank/DDBJ whole genome shotgun (WGS) entry which is preliminary data.</text>
</comment>
<gene>
    <name evidence="2" type="ORF">ACAOBT_LOCUS20102</name>
</gene>
<evidence type="ECO:0000259" key="1">
    <source>
        <dbReference type="Pfam" id="PF25273"/>
    </source>
</evidence>
<reference evidence="2" key="1">
    <citation type="submission" date="2022-03" db="EMBL/GenBank/DDBJ databases">
        <authorList>
            <person name="Sayadi A."/>
        </authorList>
    </citation>
    <scope>NUCLEOTIDE SEQUENCE</scope>
</reference>
<protein>
    <recommendedName>
        <fullName evidence="1">DUF7869 domain-containing protein</fullName>
    </recommendedName>
</protein>
<dbReference type="AlphaFoldDB" id="A0A9P0L982"/>
<feature type="domain" description="DUF7869" evidence="1">
    <location>
        <begin position="35"/>
        <end position="197"/>
    </location>
</feature>
<proteinExistence type="predicted"/>
<dbReference type="PANTHER" id="PTHR34415:SF1">
    <property type="entry name" value="INTEGRASE CATALYTIC DOMAIN-CONTAINING PROTEIN"/>
    <property type="match status" value="1"/>
</dbReference>
<dbReference type="Pfam" id="PF25273">
    <property type="entry name" value="DUF7869"/>
    <property type="match status" value="1"/>
</dbReference>
<sequence length="287" mass="33443">MQNVQLPKTSVGDVFYYQQLTISVFCIHNIKEKTARMYIYHEGQAKKTGNEICSLLLDYLKYVPRNNINEIHLYSDNCYGQNKNHTLVRMLLALTDSGQFSKIVHYFPIRGHSFLPCDRDFAIVKRKLKKHDRISTVHQLTELIVMSSKSNKSTVKEVKTEDIINFKEWWPKLYKKKVISEETSSNITPRKFKVHFNISTYSQFSYDTQRKGRVEASQFIDGAFQHTFKLQQSGKTAVALPSQQAYPLGKVPIKMTKMEHIRKCAAFVEDQYQEFYTSILSWPTTSN</sequence>
<keyword evidence="3" id="KW-1185">Reference proteome</keyword>
<dbReference type="OrthoDB" id="6769807at2759"/>
<evidence type="ECO:0000313" key="3">
    <source>
        <dbReference type="Proteomes" id="UP001152888"/>
    </source>
</evidence>
<accession>A0A9P0L982</accession>
<dbReference type="EMBL" id="CAKOFQ010007106">
    <property type="protein sequence ID" value="CAH1991144.1"/>
    <property type="molecule type" value="Genomic_DNA"/>
</dbReference>
<name>A0A9P0L982_ACAOB</name>
<organism evidence="2 3">
    <name type="scientific">Acanthoscelides obtectus</name>
    <name type="common">Bean weevil</name>
    <name type="synonym">Bruchus obtectus</name>
    <dbReference type="NCBI Taxonomy" id="200917"/>
    <lineage>
        <taxon>Eukaryota</taxon>
        <taxon>Metazoa</taxon>
        <taxon>Ecdysozoa</taxon>
        <taxon>Arthropoda</taxon>
        <taxon>Hexapoda</taxon>
        <taxon>Insecta</taxon>
        <taxon>Pterygota</taxon>
        <taxon>Neoptera</taxon>
        <taxon>Endopterygota</taxon>
        <taxon>Coleoptera</taxon>
        <taxon>Polyphaga</taxon>
        <taxon>Cucujiformia</taxon>
        <taxon>Chrysomeloidea</taxon>
        <taxon>Chrysomelidae</taxon>
        <taxon>Bruchinae</taxon>
        <taxon>Bruchini</taxon>
        <taxon>Acanthoscelides</taxon>
    </lineage>
</organism>
<evidence type="ECO:0000313" key="2">
    <source>
        <dbReference type="EMBL" id="CAH1991144.1"/>
    </source>
</evidence>